<protein>
    <submittedName>
        <fullName evidence="1">Uncharacterized protein</fullName>
    </submittedName>
</protein>
<evidence type="ECO:0000313" key="2">
    <source>
        <dbReference type="Proteomes" id="UP000000311"/>
    </source>
</evidence>
<organism evidence="2">
    <name type="scientific">Camponotus floridanus</name>
    <name type="common">Florida carpenter ant</name>
    <dbReference type="NCBI Taxonomy" id="104421"/>
    <lineage>
        <taxon>Eukaryota</taxon>
        <taxon>Metazoa</taxon>
        <taxon>Ecdysozoa</taxon>
        <taxon>Arthropoda</taxon>
        <taxon>Hexapoda</taxon>
        <taxon>Insecta</taxon>
        <taxon>Pterygota</taxon>
        <taxon>Neoptera</taxon>
        <taxon>Endopterygota</taxon>
        <taxon>Hymenoptera</taxon>
        <taxon>Apocrita</taxon>
        <taxon>Aculeata</taxon>
        <taxon>Formicoidea</taxon>
        <taxon>Formicidae</taxon>
        <taxon>Formicinae</taxon>
        <taxon>Camponotus</taxon>
    </lineage>
</organism>
<reference evidence="1 2" key="1">
    <citation type="journal article" date="2010" name="Science">
        <title>Genomic comparison of the ants Camponotus floridanus and Harpegnathos saltator.</title>
        <authorList>
            <person name="Bonasio R."/>
            <person name="Zhang G."/>
            <person name="Ye C."/>
            <person name="Mutti N.S."/>
            <person name="Fang X."/>
            <person name="Qin N."/>
            <person name="Donahue G."/>
            <person name="Yang P."/>
            <person name="Li Q."/>
            <person name="Li C."/>
            <person name="Zhang P."/>
            <person name="Huang Z."/>
            <person name="Berger S.L."/>
            <person name="Reinberg D."/>
            <person name="Wang J."/>
            <person name="Liebig J."/>
        </authorList>
    </citation>
    <scope>NUCLEOTIDE SEQUENCE [LARGE SCALE GENOMIC DNA]</scope>
    <source>
        <strain evidence="2">C129</strain>
    </source>
</reference>
<dbReference type="InParanoid" id="E2AFW9"/>
<name>E2AFW9_CAMFO</name>
<accession>E2AFW9</accession>
<dbReference type="AlphaFoldDB" id="E2AFW9"/>
<dbReference type="EMBL" id="GL439170">
    <property type="protein sequence ID" value="EFN67670.1"/>
    <property type="molecule type" value="Genomic_DNA"/>
</dbReference>
<evidence type="ECO:0000313" key="1">
    <source>
        <dbReference type="EMBL" id="EFN67670.1"/>
    </source>
</evidence>
<keyword evidence="2" id="KW-1185">Reference proteome</keyword>
<gene>
    <name evidence="1" type="ORF">EAG_11857</name>
</gene>
<dbReference type="Proteomes" id="UP000000311">
    <property type="component" value="Unassembled WGS sequence"/>
</dbReference>
<proteinExistence type="predicted"/>
<sequence>MICKNNLLAFCGKPMVGRIFLFTQQLHLEPEQSLTGRPPPKTQLILRPHLNFLPLYMHVCGITETDCVGFHI</sequence>